<dbReference type="AlphaFoldDB" id="A0A9P7EEZ5"/>
<organism evidence="1 2">
    <name type="scientific">Suillus subaureus</name>
    <dbReference type="NCBI Taxonomy" id="48587"/>
    <lineage>
        <taxon>Eukaryota</taxon>
        <taxon>Fungi</taxon>
        <taxon>Dikarya</taxon>
        <taxon>Basidiomycota</taxon>
        <taxon>Agaricomycotina</taxon>
        <taxon>Agaricomycetes</taxon>
        <taxon>Agaricomycetidae</taxon>
        <taxon>Boletales</taxon>
        <taxon>Suillineae</taxon>
        <taxon>Suillaceae</taxon>
        <taxon>Suillus</taxon>
    </lineage>
</organism>
<sequence>MSSLRRPIATALQGASSGRVTQSLPACLSSSMSATVTAQEYEALTILPIFDIFDAPVRLGESCAPVRRTATTTRAATLERNGEKLRNAASNFTRARHFSSLPPPIVFDGPARPAHLLPRALENRRKMRQYLSLSPNRQAHTPSTPFISTSEPVYEIFDGPSRITRYRYPSSSSQSSSLPYVCLVLGISGAFGWTSWAANSGRERGHLYKRA</sequence>
<name>A0A9P7EEZ5_9AGAM</name>
<evidence type="ECO:0000313" key="2">
    <source>
        <dbReference type="Proteomes" id="UP000807769"/>
    </source>
</evidence>
<proteinExistence type="predicted"/>
<gene>
    <name evidence="1" type="ORF">BJ212DRAFT_1268254</name>
</gene>
<accession>A0A9P7EEZ5</accession>
<dbReference type="Proteomes" id="UP000807769">
    <property type="component" value="Unassembled WGS sequence"/>
</dbReference>
<protein>
    <submittedName>
        <fullName evidence="1">Uncharacterized protein</fullName>
    </submittedName>
</protein>
<comment type="caution">
    <text evidence="1">The sequence shown here is derived from an EMBL/GenBank/DDBJ whole genome shotgun (WGS) entry which is preliminary data.</text>
</comment>
<dbReference type="GeneID" id="64624737"/>
<dbReference type="EMBL" id="JABBWG010000010">
    <property type="protein sequence ID" value="KAG1819180.1"/>
    <property type="molecule type" value="Genomic_DNA"/>
</dbReference>
<dbReference type="OrthoDB" id="3168922at2759"/>
<dbReference type="RefSeq" id="XP_041194857.1">
    <property type="nucleotide sequence ID" value="XM_041330720.1"/>
</dbReference>
<reference evidence="1" key="1">
    <citation type="journal article" date="2020" name="New Phytol.">
        <title>Comparative genomics reveals dynamic genome evolution in host specialist ectomycorrhizal fungi.</title>
        <authorList>
            <person name="Lofgren L.A."/>
            <person name="Nguyen N.H."/>
            <person name="Vilgalys R."/>
            <person name="Ruytinx J."/>
            <person name="Liao H.L."/>
            <person name="Branco S."/>
            <person name="Kuo A."/>
            <person name="LaButti K."/>
            <person name="Lipzen A."/>
            <person name="Andreopoulos W."/>
            <person name="Pangilinan J."/>
            <person name="Riley R."/>
            <person name="Hundley H."/>
            <person name="Na H."/>
            <person name="Barry K."/>
            <person name="Grigoriev I.V."/>
            <person name="Stajich J.E."/>
            <person name="Kennedy P.G."/>
        </authorList>
    </citation>
    <scope>NUCLEOTIDE SEQUENCE</scope>
    <source>
        <strain evidence="1">MN1</strain>
    </source>
</reference>
<keyword evidence="2" id="KW-1185">Reference proteome</keyword>
<evidence type="ECO:0000313" key="1">
    <source>
        <dbReference type="EMBL" id="KAG1819180.1"/>
    </source>
</evidence>